<dbReference type="PANTHER" id="PTHR34218">
    <property type="entry name" value="PEPTIDASE S45 PENICILLIN AMIDASE"/>
    <property type="match status" value="1"/>
</dbReference>
<dbReference type="Pfam" id="PF01804">
    <property type="entry name" value="Penicil_amidase"/>
    <property type="match status" value="1"/>
</dbReference>
<comment type="similarity">
    <text evidence="1">Belongs to the peptidase S45 family.</text>
</comment>
<dbReference type="Gene3D" id="3.60.20.10">
    <property type="entry name" value="Glutamine Phosphoribosylpyrophosphate, subunit 1, domain 1"/>
    <property type="match status" value="1"/>
</dbReference>
<evidence type="ECO:0000256" key="5">
    <source>
        <dbReference type="PIRSR" id="PIRSR001227-2"/>
    </source>
</evidence>
<accession>A0A2W5PWK2</accession>
<dbReference type="GO" id="GO:0017000">
    <property type="term" value="P:antibiotic biosynthetic process"/>
    <property type="evidence" value="ECO:0007669"/>
    <property type="project" value="InterPro"/>
</dbReference>
<comment type="caution">
    <text evidence="6">The sequence shown here is derived from an EMBL/GenBank/DDBJ whole genome shotgun (WGS) entry which is preliminary data.</text>
</comment>
<dbReference type="EMBL" id="QFPW01000008">
    <property type="protein sequence ID" value="PZQ49227.1"/>
    <property type="molecule type" value="Genomic_DNA"/>
</dbReference>
<protein>
    <submittedName>
        <fullName evidence="6">Penicillin acylase family protein</fullName>
    </submittedName>
</protein>
<dbReference type="SUPFAM" id="SSF56235">
    <property type="entry name" value="N-terminal nucleophile aminohydrolases (Ntn hydrolases)"/>
    <property type="match status" value="1"/>
</dbReference>
<organism evidence="6 7">
    <name type="scientific">Rhodovulum sulfidophilum</name>
    <name type="common">Rhodobacter sulfidophilus</name>
    <dbReference type="NCBI Taxonomy" id="35806"/>
    <lineage>
        <taxon>Bacteria</taxon>
        <taxon>Pseudomonadati</taxon>
        <taxon>Pseudomonadota</taxon>
        <taxon>Alphaproteobacteria</taxon>
        <taxon>Rhodobacterales</taxon>
        <taxon>Paracoccaceae</taxon>
        <taxon>Rhodovulum</taxon>
    </lineage>
</organism>
<proteinExistence type="inferred from homology"/>
<dbReference type="PANTHER" id="PTHR34218:SF4">
    <property type="entry name" value="ACYL-HOMOSERINE LACTONE ACYLASE QUIP"/>
    <property type="match status" value="1"/>
</dbReference>
<evidence type="ECO:0000256" key="3">
    <source>
        <dbReference type="ARBA" id="ARBA00023145"/>
    </source>
</evidence>
<dbReference type="CDD" id="cd03747">
    <property type="entry name" value="Ntn_PGA_like"/>
    <property type="match status" value="1"/>
</dbReference>
<dbReference type="GO" id="GO:0046872">
    <property type="term" value="F:metal ion binding"/>
    <property type="evidence" value="ECO:0007669"/>
    <property type="project" value="UniProtKB-KW"/>
</dbReference>
<feature type="binding site" evidence="5">
    <location>
        <position position="334"/>
    </location>
    <ligand>
        <name>Ca(2+)</name>
        <dbReference type="ChEBI" id="CHEBI:29108"/>
    </ligand>
</feature>
<dbReference type="InterPro" id="IPR029055">
    <property type="entry name" value="Ntn_hydrolases_N"/>
</dbReference>
<keyword evidence="2" id="KW-0378">Hydrolase</keyword>
<dbReference type="InterPro" id="IPR002692">
    <property type="entry name" value="S45"/>
</dbReference>
<keyword evidence="3" id="KW-0865">Zymogen</keyword>
<reference evidence="6 7" key="1">
    <citation type="submission" date="2017-08" db="EMBL/GenBank/DDBJ databases">
        <title>Infants hospitalized years apart are colonized by the same room-sourced microbial strains.</title>
        <authorList>
            <person name="Brooks B."/>
            <person name="Olm M.R."/>
            <person name="Firek B.A."/>
            <person name="Baker R."/>
            <person name="Thomas B.C."/>
            <person name="Morowitz M.J."/>
            <person name="Banfield J.F."/>
        </authorList>
    </citation>
    <scope>NUCLEOTIDE SEQUENCE [LARGE SCALE GENOMIC DNA]</scope>
    <source>
        <strain evidence="6">S2_005_002_R2_34</strain>
    </source>
</reference>
<feature type="active site" description="Nucleophile" evidence="4">
    <location>
        <position position="259"/>
    </location>
</feature>
<dbReference type="PIRSF" id="PIRSF001227">
    <property type="entry name" value="Pen_acylase"/>
    <property type="match status" value="1"/>
</dbReference>
<dbReference type="InterPro" id="IPR014395">
    <property type="entry name" value="Pen/GL7ACA/AHL_acylase"/>
</dbReference>
<keyword evidence="5" id="KW-0106">Calcium</keyword>
<gene>
    <name evidence="6" type="ORF">DI556_11795</name>
</gene>
<dbReference type="InterPro" id="IPR043147">
    <property type="entry name" value="Penicillin_amidase_A-knob"/>
</dbReference>
<dbReference type="GO" id="GO:0016811">
    <property type="term" value="F:hydrolase activity, acting on carbon-nitrogen (but not peptide) bonds, in linear amides"/>
    <property type="evidence" value="ECO:0007669"/>
    <property type="project" value="InterPro"/>
</dbReference>
<evidence type="ECO:0000256" key="4">
    <source>
        <dbReference type="PIRSR" id="PIRSR001227-1"/>
    </source>
</evidence>
<feature type="binding site" evidence="5">
    <location>
        <position position="195"/>
    </location>
    <ligand>
        <name>Ca(2+)</name>
        <dbReference type="ChEBI" id="CHEBI:29108"/>
    </ligand>
</feature>
<evidence type="ECO:0000256" key="2">
    <source>
        <dbReference type="ARBA" id="ARBA00022801"/>
    </source>
</evidence>
<sequence length="815" mass="88617">MAFLFRWLMRLFVALVILAAAAAGLVYYLASQSLPDYDRSYRVAGARAEIPILRDSHAVPHILATDDADAFFGLGFVHAQDRLWQMMLLRRTAQGRLSELFGAETLPIDRLMRALDLYGLSREAAGRQEPAVSAALAAYSAGVNAWLNVVRDEALGRGAPEFFLFNPRMAPWTPADSIAVLKLMALQLTDKAARETLRASLSLRLPPERLRDILPESPNAAVMGLPKFAGALPGASGDWSLASAGPLDPLAPVGLAGASNAFAATGARAAGRAPLLASDPHLALSAPSIWMLARMNLAEGPVIGATIPGIPAILIGRNPNLGWGLTASYLDDQDVYVEKLDPADPEKYLTPEGYRPFVTRVAKIDVKDAAPVEESLRWTRHGPVIPPDRFGAAAVTPPGHVASLAWTALTPDDRSIGAAIKLMRANSIAGAREAARDQIAPSLNLTLADRESVALLMTGAAPARQAASVSQGRIPSAGWLAVNDWQGRRPFEENPWVIDPPSGIVVNTNNRITDAAFPDHLSFDWGDDYRIQRAAQLLGGREYHSLDSFVEIQTDTVSQGARVLLPLIARDLWYSGEPTAEDPVARQRQLALERLANWTGEMSEHDPEPLIYAAWIRALKRRLAVDELGPMVEEAPLDPMFIERVYRDVDGASAWCDVKQTSAKEDCVEMARRALDDALAELGRDYGPRLESWRWGEAHQAVHRHQTLGDVPVLRQLVNIWQDTPGGDDTLMRGMTPGGGPAPYRNVHAAGLRAVYDFSDPDSSVFVIATGESGHPLSRYYDDLSGLWRRGEYIPMVLDPDRARAGAIGTTLLIP</sequence>
<dbReference type="Proteomes" id="UP000249185">
    <property type="component" value="Unassembled WGS sequence"/>
</dbReference>
<dbReference type="InterPro" id="IPR023343">
    <property type="entry name" value="Penicillin_amidase_dom1"/>
</dbReference>
<evidence type="ECO:0000313" key="7">
    <source>
        <dbReference type="Proteomes" id="UP000249185"/>
    </source>
</evidence>
<feature type="binding site" evidence="5">
    <location>
        <position position="331"/>
    </location>
    <ligand>
        <name>Ca(2+)</name>
        <dbReference type="ChEBI" id="CHEBI:29108"/>
    </ligand>
</feature>
<name>A0A2W5PWK2_RHOSU</name>
<dbReference type="InterPro" id="IPR043146">
    <property type="entry name" value="Penicillin_amidase_N_B-knob"/>
</dbReference>
<dbReference type="Gene3D" id="1.10.439.10">
    <property type="entry name" value="Penicillin Amidohydrolase, domain 1"/>
    <property type="match status" value="1"/>
</dbReference>
<evidence type="ECO:0000256" key="1">
    <source>
        <dbReference type="ARBA" id="ARBA00006586"/>
    </source>
</evidence>
<evidence type="ECO:0000313" key="6">
    <source>
        <dbReference type="EMBL" id="PZQ49227.1"/>
    </source>
</evidence>
<dbReference type="Gene3D" id="1.10.1400.10">
    <property type="match status" value="1"/>
</dbReference>
<dbReference type="Gene3D" id="2.30.120.10">
    <property type="match status" value="1"/>
</dbReference>
<comment type="cofactor">
    <cofactor evidence="5">
        <name>Ca(2+)</name>
        <dbReference type="ChEBI" id="CHEBI:29108"/>
    </cofactor>
    <text evidence="5">Binds 1 Ca(2+) ion per dimer.</text>
</comment>
<keyword evidence="5" id="KW-0479">Metal-binding</keyword>
<dbReference type="AlphaFoldDB" id="A0A2W5PWK2"/>